<dbReference type="AlphaFoldDB" id="A0A4Y3TPZ9"/>
<accession>A0A4Y3TPZ9</accession>
<evidence type="ECO:0000256" key="1">
    <source>
        <dbReference type="SAM" id="MobiDB-lite"/>
    </source>
</evidence>
<protein>
    <submittedName>
        <fullName evidence="2">Uncharacterized protein</fullName>
    </submittedName>
</protein>
<proteinExistence type="predicted"/>
<feature type="compositionally biased region" description="Basic and acidic residues" evidence="1">
    <location>
        <begin position="25"/>
        <end position="47"/>
    </location>
</feature>
<comment type="caution">
    <text evidence="2">The sequence shown here is derived from an EMBL/GenBank/DDBJ whole genome shotgun (WGS) entry which is preliminary data.</text>
</comment>
<sequence>MTIGAGSLVVLPVNSGRKAGLKDWVERQGRKTEQKGGVDKAAQEKGGGKQRSMQAYLQGMLDV</sequence>
<dbReference type="EMBL" id="BJMU01000018">
    <property type="protein sequence ID" value="GEB83803.1"/>
    <property type="molecule type" value="Genomic_DNA"/>
</dbReference>
<gene>
    <name evidence="2" type="ORF">AOR01nite_22800</name>
</gene>
<keyword evidence="3" id="KW-1185">Reference proteome</keyword>
<name>A0A4Y3TPZ9_9PROT</name>
<dbReference type="STRING" id="104099.AD949_02625"/>
<evidence type="ECO:0000313" key="3">
    <source>
        <dbReference type="Proteomes" id="UP000317617"/>
    </source>
</evidence>
<reference evidence="2 3" key="1">
    <citation type="submission" date="2019-06" db="EMBL/GenBank/DDBJ databases">
        <title>Whole genome shotgun sequence of Acetobacter orleanensis NBRC 13752.</title>
        <authorList>
            <person name="Hosoyama A."/>
            <person name="Uohara A."/>
            <person name="Ohji S."/>
            <person name="Ichikawa N."/>
        </authorList>
    </citation>
    <scope>NUCLEOTIDE SEQUENCE [LARGE SCALE GENOMIC DNA]</scope>
    <source>
        <strain evidence="2 3">NBRC 13752</strain>
    </source>
</reference>
<evidence type="ECO:0000313" key="2">
    <source>
        <dbReference type="EMBL" id="GEB83803.1"/>
    </source>
</evidence>
<organism evidence="2 3">
    <name type="scientific">Acetobacter orleanensis</name>
    <dbReference type="NCBI Taxonomy" id="104099"/>
    <lineage>
        <taxon>Bacteria</taxon>
        <taxon>Pseudomonadati</taxon>
        <taxon>Pseudomonadota</taxon>
        <taxon>Alphaproteobacteria</taxon>
        <taxon>Acetobacterales</taxon>
        <taxon>Acetobacteraceae</taxon>
        <taxon>Acetobacter</taxon>
    </lineage>
</organism>
<dbReference type="Proteomes" id="UP000317617">
    <property type="component" value="Unassembled WGS sequence"/>
</dbReference>
<feature type="region of interest" description="Disordered" evidence="1">
    <location>
        <begin position="25"/>
        <end position="52"/>
    </location>
</feature>